<dbReference type="SUPFAM" id="SSF46894">
    <property type="entry name" value="C-terminal effector domain of the bipartite response regulators"/>
    <property type="match status" value="1"/>
</dbReference>
<dbReference type="PANTHER" id="PTHR43214:SF41">
    <property type="entry name" value="NITRATE_NITRITE RESPONSE REGULATOR PROTEIN NARP"/>
    <property type="match status" value="1"/>
</dbReference>
<dbReference type="InterPro" id="IPR011006">
    <property type="entry name" value="CheY-like_superfamily"/>
</dbReference>
<dbReference type="SUPFAM" id="SSF52172">
    <property type="entry name" value="CheY-like"/>
    <property type="match status" value="1"/>
</dbReference>
<accession>A0A940DQF0</accession>
<sequence length="211" mass="23418">MKEIVKHILLVDDHPLLLKALKMILAAEFPSASFYEANTGNAALELIATKPVDAVILDISLPDISGLDIISRIKRTCPRIHIIVNTMHEEIWYVRQLLNSDVDGILFKSLDSSVIADAVRKVLSGEKFYCDEAARLCGPPEPAEDNVTPRELDVLKLISEGMSNVEISRELCISVNTVDTHRRHLMEKLNAKNAADLVMTGISRGLIPINR</sequence>
<evidence type="ECO:0000256" key="1">
    <source>
        <dbReference type="ARBA" id="ARBA00022553"/>
    </source>
</evidence>
<dbReference type="PROSITE" id="PS00622">
    <property type="entry name" value="HTH_LUXR_1"/>
    <property type="match status" value="1"/>
</dbReference>
<evidence type="ECO:0000259" key="6">
    <source>
        <dbReference type="PROSITE" id="PS50043"/>
    </source>
</evidence>
<feature type="domain" description="Response regulatory" evidence="7">
    <location>
        <begin position="7"/>
        <end position="123"/>
    </location>
</feature>
<keyword evidence="4" id="KW-0804">Transcription</keyword>
<dbReference type="Proteomes" id="UP000771749">
    <property type="component" value="Unassembled WGS sequence"/>
</dbReference>
<feature type="domain" description="HTH luxR-type" evidence="6">
    <location>
        <begin position="140"/>
        <end position="205"/>
    </location>
</feature>
<organism evidence="8 9">
    <name type="scientific">Candidatus Cryptobacteroides gallistercoris</name>
    <dbReference type="NCBI Taxonomy" id="2840765"/>
    <lineage>
        <taxon>Bacteria</taxon>
        <taxon>Pseudomonadati</taxon>
        <taxon>Bacteroidota</taxon>
        <taxon>Bacteroidia</taxon>
        <taxon>Bacteroidales</taxon>
        <taxon>Candidatus Cryptobacteroides</taxon>
    </lineage>
</organism>
<dbReference type="PROSITE" id="PS50043">
    <property type="entry name" value="HTH_LUXR_2"/>
    <property type="match status" value="1"/>
</dbReference>
<keyword evidence="3" id="KW-0238">DNA-binding</keyword>
<dbReference type="PANTHER" id="PTHR43214">
    <property type="entry name" value="TWO-COMPONENT RESPONSE REGULATOR"/>
    <property type="match status" value="1"/>
</dbReference>
<dbReference type="SMART" id="SM00448">
    <property type="entry name" value="REC"/>
    <property type="match status" value="1"/>
</dbReference>
<protein>
    <submittedName>
        <fullName evidence="8">Response regulator transcription factor</fullName>
    </submittedName>
</protein>
<reference evidence="8" key="1">
    <citation type="submission" date="2020-10" db="EMBL/GenBank/DDBJ databases">
        <authorList>
            <person name="Gilroy R."/>
        </authorList>
    </citation>
    <scope>NUCLEOTIDE SEQUENCE</scope>
    <source>
        <strain evidence="8">F1-3629</strain>
    </source>
</reference>
<dbReference type="EMBL" id="JADIMJ010000123">
    <property type="protein sequence ID" value="MBO8454650.1"/>
    <property type="molecule type" value="Genomic_DNA"/>
</dbReference>
<evidence type="ECO:0000313" key="9">
    <source>
        <dbReference type="Proteomes" id="UP000771749"/>
    </source>
</evidence>
<dbReference type="SMART" id="SM00421">
    <property type="entry name" value="HTH_LUXR"/>
    <property type="match status" value="1"/>
</dbReference>
<proteinExistence type="predicted"/>
<evidence type="ECO:0000259" key="7">
    <source>
        <dbReference type="PROSITE" id="PS50110"/>
    </source>
</evidence>
<keyword evidence="2" id="KW-0805">Transcription regulation</keyword>
<dbReference type="CDD" id="cd17535">
    <property type="entry name" value="REC_NarL-like"/>
    <property type="match status" value="1"/>
</dbReference>
<dbReference type="InterPro" id="IPR000792">
    <property type="entry name" value="Tscrpt_reg_LuxR_C"/>
</dbReference>
<dbReference type="InterPro" id="IPR016032">
    <property type="entry name" value="Sig_transdc_resp-reg_C-effctor"/>
</dbReference>
<dbReference type="Gene3D" id="1.10.10.10">
    <property type="entry name" value="Winged helix-like DNA-binding domain superfamily/Winged helix DNA-binding domain"/>
    <property type="match status" value="1"/>
</dbReference>
<dbReference type="PROSITE" id="PS50110">
    <property type="entry name" value="RESPONSE_REGULATORY"/>
    <property type="match status" value="1"/>
</dbReference>
<dbReference type="AlphaFoldDB" id="A0A940DQF0"/>
<name>A0A940DQF0_9BACT</name>
<dbReference type="GO" id="GO:0003677">
    <property type="term" value="F:DNA binding"/>
    <property type="evidence" value="ECO:0007669"/>
    <property type="project" value="UniProtKB-KW"/>
</dbReference>
<dbReference type="InterPro" id="IPR001789">
    <property type="entry name" value="Sig_transdc_resp-reg_receiver"/>
</dbReference>
<gene>
    <name evidence="8" type="ORF">IAC07_08025</name>
</gene>
<dbReference type="GO" id="GO:0006355">
    <property type="term" value="P:regulation of DNA-templated transcription"/>
    <property type="evidence" value="ECO:0007669"/>
    <property type="project" value="InterPro"/>
</dbReference>
<dbReference type="InterPro" id="IPR058245">
    <property type="entry name" value="NreC/VraR/RcsB-like_REC"/>
</dbReference>
<evidence type="ECO:0000256" key="3">
    <source>
        <dbReference type="ARBA" id="ARBA00023125"/>
    </source>
</evidence>
<reference evidence="8" key="2">
    <citation type="journal article" date="2021" name="PeerJ">
        <title>Extensive microbial diversity within the chicken gut microbiome revealed by metagenomics and culture.</title>
        <authorList>
            <person name="Gilroy R."/>
            <person name="Ravi A."/>
            <person name="Getino M."/>
            <person name="Pursley I."/>
            <person name="Horton D.L."/>
            <person name="Alikhan N.F."/>
            <person name="Baker D."/>
            <person name="Gharbi K."/>
            <person name="Hall N."/>
            <person name="Watson M."/>
            <person name="Adriaenssens E.M."/>
            <person name="Foster-Nyarko E."/>
            <person name="Jarju S."/>
            <person name="Secka A."/>
            <person name="Antonio M."/>
            <person name="Oren A."/>
            <person name="Chaudhuri R.R."/>
            <person name="La Ragione R."/>
            <person name="Hildebrand F."/>
            <person name="Pallen M.J."/>
        </authorList>
    </citation>
    <scope>NUCLEOTIDE SEQUENCE</scope>
    <source>
        <strain evidence="8">F1-3629</strain>
    </source>
</reference>
<feature type="modified residue" description="4-aspartylphosphate" evidence="5">
    <location>
        <position position="58"/>
    </location>
</feature>
<dbReference type="Pfam" id="PF00072">
    <property type="entry name" value="Response_reg"/>
    <property type="match status" value="1"/>
</dbReference>
<evidence type="ECO:0000256" key="4">
    <source>
        <dbReference type="ARBA" id="ARBA00023163"/>
    </source>
</evidence>
<evidence type="ECO:0000256" key="5">
    <source>
        <dbReference type="PROSITE-ProRule" id="PRU00169"/>
    </source>
</evidence>
<evidence type="ECO:0000313" key="8">
    <source>
        <dbReference type="EMBL" id="MBO8454650.1"/>
    </source>
</evidence>
<dbReference type="PRINTS" id="PR00038">
    <property type="entry name" value="HTHLUXR"/>
</dbReference>
<dbReference type="CDD" id="cd06170">
    <property type="entry name" value="LuxR_C_like"/>
    <property type="match status" value="1"/>
</dbReference>
<dbReference type="InterPro" id="IPR036388">
    <property type="entry name" value="WH-like_DNA-bd_sf"/>
</dbReference>
<comment type="caution">
    <text evidence="8">The sequence shown here is derived from an EMBL/GenBank/DDBJ whole genome shotgun (WGS) entry which is preliminary data.</text>
</comment>
<keyword evidence="1 5" id="KW-0597">Phosphoprotein</keyword>
<dbReference type="Pfam" id="PF00196">
    <property type="entry name" value="GerE"/>
    <property type="match status" value="1"/>
</dbReference>
<evidence type="ECO:0000256" key="2">
    <source>
        <dbReference type="ARBA" id="ARBA00023015"/>
    </source>
</evidence>
<dbReference type="GO" id="GO:0000160">
    <property type="term" value="P:phosphorelay signal transduction system"/>
    <property type="evidence" value="ECO:0007669"/>
    <property type="project" value="InterPro"/>
</dbReference>
<dbReference type="InterPro" id="IPR039420">
    <property type="entry name" value="WalR-like"/>
</dbReference>
<dbReference type="Gene3D" id="3.40.50.2300">
    <property type="match status" value="1"/>
</dbReference>